<dbReference type="EC" id="2.6.1.85" evidence="1"/>
<dbReference type="Pfam" id="PF00425">
    <property type="entry name" value="Chorismate_bind"/>
    <property type="match status" value="1"/>
</dbReference>
<dbReference type="PANTHER" id="PTHR11236:SF50">
    <property type="entry name" value="AMINODEOXYCHORISMATE SYNTHASE COMPONENT 1"/>
    <property type="match status" value="1"/>
</dbReference>
<dbReference type="GO" id="GO:0009396">
    <property type="term" value="P:folic acid-containing compound biosynthetic process"/>
    <property type="evidence" value="ECO:0007669"/>
    <property type="project" value="InterPro"/>
</dbReference>
<dbReference type="NCBIfam" id="TIGR00553">
    <property type="entry name" value="pabB"/>
    <property type="match status" value="1"/>
</dbReference>
<dbReference type="AlphaFoldDB" id="A0A8J6IRV3"/>
<evidence type="ECO:0000259" key="4">
    <source>
        <dbReference type="Pfam" id="PF04715"/>
    </source>
</evidence>
<feature type="domain" description="Chorismate-utilising enzyme C-terminal" evidence="3">
    <location>
        <begin position="195"/>
        <end position="448"/>
    </location>
</feature>
<reference evidence="5" key="2">
    <citation type="submission" date="2020-08" db="EMBL/GenBank/DDBJ databases">
        <authorList>
            <person name="Lai Q."/>
        </authorList>
    </citation>
    <scope>NUCLEOTIDE SEQUENCE</scope>
    <source>
        <strain evidence="5">S27-2</strain>
    </source>
</reference>
<evidence type="ECO:0000313" key="5">
    <source>
        <dbReference type="EMBL" id="MBC3764441.1"/>
    </source>
</evidence>
<comment type="caution">
    <text evidence="5">The sequence shown here is derived from an EMBL/GenBank/DDBJ whole genome shotgun (WGS) entry which is preliminary data.</text>
</comment>
<dbReference type="InterPro" id="IPR006805">
    <property type="entry name" value="Anth_synth_I_N"/>
</dbReference>
<proteinExistence type="predicted"/>
<dbReference type="InterPro" id="IPR015890">
    <property type="entry name" value="Chorismate_C"/>
</dbReference>
<feature type="domain" description="Anthranilate synthase component I N-terminal" evidence="4">
    <location>
        <begin position="17"/>
        <end position="154"/>
    </location>
</feature>
<dbReference type="Gene3D" id="3.60.120.10">
    <property type="entry name" value="Anthranilate synthase"/>
    <property type="match status" value="1"/>
</dbReference>
<dbReference type="GO" id="GO:0000162">
    <property type="term" value="P:L-tryptophan biosynthetic process"/>
    <property type="evidence" value="ECO:0007669"/>
    <property type="project" value="TreeGrafter"/>
</dbReference>
<dbReference type="Proteomes" id="UP000601768">
    <property type="component" value="Unassembled WGS sequence"/>
</dbReference>
<evidence type="ECO:0000256" key="1">
    <source>
        <dbReference type="ARBA" id="ARBA00013139"/>
    </source>
</evidence>
<evidence type="ECO:0000313" key="6">
    <source>
        <dbReference type="Proteomes" id="UP000601768"/>
    </source>
</evidence>
<evidence type="ECO:0000256" key="2">
    <source>
        <dbReference type="ARBA" id="ARBA00022679"/>
    </source>
</evidence>
<dbReference type="SUPFAM" id="SSF56322">
    <property type="entry name" value="ADC synthase"/>
    <property type="match status" value="1"/>
</dbReference>
<keyword evidence="5" id="KW-0032">Aminotransferase</keyword>
<dbReference type="PRINTS" id="PR00095">
    <property type="entry name" value="ANTSNTHASEI"/>
</dbReference>
<dbReference type="RefSeq" id="WP_186504914.1">
    <property type="nucleotide sequence ID" value="NZ_JACNEP010000001.1"/>
</dbReference>
<dbReference type="GO" id="GO:0046820">
    <property type="term" value="F:4-amino-4-deoxychorismate synthase activity"/>
    <property type="evidence" value="ECO:0007669"/>
    <property type="project" value="UniProtKB-EC"/>
</dbReference>
<reference evidence="5" key="1">
    <citation type="journal article" date="2018" name="Int. J. Syst. Evol. Microbiol.">
        <title>Neptunicella marina gen. nov., sp. nov., isolated from surface seawater.</title>
        <authorList>
            <person name="Liu X."/>
            <person name="Lai Q."/>
            <person name="Du Y."/>
            <person name="Zhang X."/>
            <person name="Liu Z."/>
            <person name="Sun F."/>
            <person name="Shao Z."/>
        </authorList>
    </citation>
    <scope>NUCLEOTIDE SEQUENCE</scope>
    <source>
        <strain evidence="5">S27-2</strain>
    </source>
</reference>
<keyword evidence="6" id="KW-1185">Reference proteome</keyword>
<keyword evidence="2 5" id="KW-0808">Transferase</keyword>
<dbReference type="PANTHER" id="PTHR11236">
    <property type="entry name" value="AMINOBENZOATE/ANTHRANILATE SYNTHASE"/>
    <property type="match status" value="1"/>
</dbReference>
<evidence type="ECO:0000259" key="3">
    <source>
        <dbReference type="Pfam" id="PF00425"/>
    </source>
</evidence>
<protein>
    <recommendedName>
        <fullName evidence="1">aminodeoxychorismate synthase</fullName>
        <ecNumber evidence="1">2.6.1.85</ecNumber>
    </recommendedName>
</protein>
<gene>
    <name evidence="5" type="primary">pabB</name>
    <name evidence="5" type="ORF">H8B19_01010</name>
</gene>
<accession>A0A8J6IRV3</accession>
<sequence>MSVNVEQLNISPQTDICQLFEHYSAKNWSMLLDSGTSQHQHARYDIMVAGPIMTLTTQGDTTHIWRAETNKITQSSDNPISLVRKHLEHCFGTPEIQTTLPFCGGALGMWGYDLGKRFETLPDVALNPYRTPDMAIGLYSWAVIKDHHQGEYYLVSHSDYSAPDSAEIENLLNSDVSSNVKAFKLTDNWRSNMTETDYLTKFNKVQDYLQAGDCYQVNLAQRFEAQYQGDEWQAYLTLRQQNQAPFSAFIKLPESSIISISPERFLEVKGTHVQTRPIKGTRPRASEPKQDCAMKNELQQSEKDRAENLMIVDLLRNDISKHCLPGSVKVPELFAIESFAAVHHLVSTVTGELETGHDALDLLQGAFPGGSITGAPKIRAMQIIDELEPHARNIYCGSIGYYSLNKRMDTSICIRTLLCENNHVYCWAGGGLVVDSDGELEYQETLDKVAKILPVLKEL</sequence>
<dbReference type="InterPro" id="IPR005802">
    <property type="entry name" value="ADC_synth_comp_1"/>
</dbReference>
<organism evidence="5 6">
    <name type="scientific">Neptunicella marina</name>
    <dbReference type="NCBI Taxonomy" id="2125989"/>
    <lineage>
        <taxon>Bacteria</taxon>
        <taxon>Pseudomonadati</taxon>
        <taxon>Pseudomonadota</taxon>
        <taxon>Gammaproteobacteria</taxon>
        <taxon>Alteromonadales</taxon>
        <taxon>Alteromonadaceae</taxon>
        <taxon>Neptunicella</taxon>
    </lineage>
</organism>
<name>A0A8J6IRV3_9ALTE</name>
<dbReference type="InterPro" id="IPR019999">
    <property type="entry name" value="Anth_synth_I-like"/>
</dbReference>
<dbReference type="InterPro" id="IPR005801">
    <property type="entry name" value="ADC_synthase"/>
</dbReference>
<dbReference type="EMBL" id="JACNEP010000001">
    <property type="protein sequence ID" value="MBC3764441.1"/>
    <property type="molecule type" value="Genomic_DNA"/>
</dbReference>
<dbReference type="Pfam" id="PF04715">
    <property type="entry name" value="Anth_synt_I_N"/>
    <property type="match status" value="1"/>
</dbReference>